<reference evidence="1 2" key="1">
    <citation type="submission" date="2017-10" db="EMBL/GenBank/DDBJ databases">
        <title>Frigbacter circumglobatus gen. nov. sp. nov., isolated from sediment cultured in situ.</title>
        <authorList>
            <person name="Zhao Z."/>
        </authorList>
    </citation>
    <scope>NUCLEOTIDE SEQUENCE [LARGE SCALE GENOMIC DNA]</scope>
    <source>
        <strain evidence="1 2">ZYL</strain>
    </source>
</reference>
<dbReference type="EMBL" id="PDEM01000020">
    <property type="protein sequence ID" value="PHZ84905.1"/>
    <property type="molecule type" value="Genomic_DNA"/>
</dbReference>
<organism evidence="1 2">
    <name type="scientific">Paremcibacter congregatus</name>
    <dbReference type="NCBI Taxonomy" id="2043170"/>
    <lineage>
        <taxon>Bacteria</taxon>
        <taxon>Pseudomonadati</taxon>
        <taxon>Pseudomonadota</taxon>
        <taxon>Alphaproteobacteria</taxon>
        <taxon>Emcibacterales</taxon>
        <taxon>Emcibacteraceae</taxon>
        <taxon>Paremcibacter</taxon>
    </lineage>
</organism>
<name>A0A2G4YRF9_9PROT</name>
<dbReference type="InParanoid" id="A0A2G4YRF9"/>
<evidence type="ECO:0000313" key="1">
    <source>
        <dbReference type="EMBL" id="PHZ84905.1"/>
    </source>
</evidence>
<dbReference type="AlphaFoldDB" id="A0A2G4YRF9"/>
<evidence type="ECO:0000313" key="2">
    <source>
        <dbReference type="Proteomes" id="UP000229730"/>
    </source>
</evidence>
<comment type="caution">
    <text evidence="1">The sequence shown here is derived from an EMBL/GenBank/DDBJ whole genome shotgun (WGS) entry which is preliminary data.</text>
</comment>
<protein>
    <submittedName>
        <fullName evidence="1">Uncharacterized protein</fullName>
    </submittedName>
</protein>
<sequence>MRQGGFLRPWGAVAGMVLCLAACTGNPTEALLKKNHQDVILPGDFGICKGYGCRRYVKTGLAPEEWRQIENIFVPAPVTAETERQMIRQAIALFERFVGPKTGTDQDAAGAVILNFSTKGQMDCIDEAFNSSTYLHLLRKAGLVRFHALGAPLHRGNYITRWPHNTATIHVMGQPRTIKGEGHFVVDSWFHKNGDMPEIIPAAQWAEGWSPDQE</sequence>
<gene>
    <name evidence="1" type="ORF">CRD36_09270</name>
</gene>
<proteinExistence type="predicted"/>
<dbReference type="Proteomes" id="UP000229730">
    <property type="component" value="Unassembled WGS sequence"/>
</dbReference>
<accession>A0A2G4YRF9</accession>
<keyword evidence="2" id="KW-1185">Reference proteome</keyword>